<comment type="caution">
    <text evidence="5">The sequence shown here is derived from an EMBL/GenBank/DDBJ whole genome shotgun (WGS) entry which is preliminary data.</text>
</comment>
<feature type="domain" description="Tyr recombinase" evidence="4">
    <location>
        <begin position="68"/>
        <end position="264"/>
    </location>
</feature>
<dbReference type="InterPro" id="IPR013762">
    <property type="entry name" value="Integrase-like_cat_sf"/>
</dbReference>
<dbReference type="SUPFAM" id="SSF56349">
    <property type="entry name" value="DNA breaking-rejoining enzymes"/>
    <property type="match status" value="1"/>
</dbReference>
<dbReference type="PANTHER" id="PTHR30349">
    <property type="entry name" value="PHAGE INTEGRASE-RELATED"/>
    <property type="match status" value="1"/>
</dbReference>
<dbReference type="AlphaFoldDB" id="A0A0R2CJR1"/>
<dbReference type="InterPro" id="IPR002104">
    <property type="entry name" value="Integrase_catalytic"/>
</dbReference>
<name>A0A0R2CJR1_9LACO</name>
<keyword evidence="2" id="KW-0238">DNA-binding</keyword>
<dbReference type="Gene3D" id="1.10.150.130">
    <property type="match status" value="1"/>
</dbReference>
<sequence length="277" mass="32237">MPKVKLDEINREVYQKFLDEYGKDHAKETVTKLNALVHACVKDAVYDGKIQKDFIQRTNLVYDKSKTWKIDYLNETEMKQLTTLLINTLNYHYSSKYMILLAIYSGMRLGEIQGLKWKDINFNFKTITIHRSWNALTQEYISPKTESSNRVVRVNEDILNLIKDLKKNNSEAVFINQFGTIPTSNAVNKTLRNCLNKLDINKKGFHFHSLRHTHVAYLLAHDVDIYVISKRLGHSNISTTTNVYSYLIDEYKTRTNDHIESVLNNLNGDTKKDAKIN</sequence>
<accession>A0A0R2CJR1</accession>
<dbReference type="EMBL" id="AYZI01000003">
    <property type="protein sequence ID" value="KRM91887.1"/>
    <property type="molecule type" value="Genomic_DNA"/>
</dbReference>
<dbReference type="InterPro" id="IPR011010">
    <property type="entry name" value="DNA_brk_join_enz"/>
</dbReference>
<dbReference type="PROSITE" id="PS51898">
    <property type="entry name" value="TYR_RECOMBINASE"/>
    <property type="match status" value="1"/>
</dbReference>
<dbReference type="RefSeq" id="WP_054690954.1">
    <property type="nucleotide sequence ID" value="NZ_AYZI01000003.1"/>
</dbReference>
<organism evidence="5 6">
    <name type="scientific">Fructilactobacillus florum DSM 22689 = JCM 16035</name>
    <dbReference type="NCBI Taxonomy" id="1423745"/>
    <lineage>
        <taxon>Bacteria</taxon>
        <taxon>Bacillati</taxon>
        <taxon>Bacillota</taxon>
        <taxon>Bacilli</taxon>
        <taxon>Lactobacillales</taxon>
        <taxon>Lactobacillaceae</taxon>
        <taxon>Fructilactobacillus</taxon>
    </lineage>
</organism>
<dbReference type="InterPro" id="IPR010998">
    <property type="entry name" value="Integrase_recombinase_N"/>
</dbReference>
<evidence type="ECO:0000313" key="6">
    <source>
        <dbReference type="Proteomes" id="UP000051586"/>
    </source>
</evidence>
<evidence type="ECO:0000256" key="3">
    <source>
        <dbReference type="ARBA" id="ARBA00023172"/>
    </source>
</evidence>
<dbReference type="GO" id="GO:0015074">
    <property type="term" value="P:DNA integration"/>
    <property type="evidence" value="ECO:0007669"/>
    <property type="project" value="InterPro"/>
</dbReference>
<dbReference type="Pfam" id="PF00589">
    <property type="entry name" value="Phage_integrase"/>
    <property type="match status" value="1"/>
</dbReference>
<dbReference type="GO" id="GO:0006310">
    <property type="term" value="P:DNA recombination"/>
    <property type="evidence" value="ECO:0007669"/>
    <property type="project" value="UniProtKB-KW"/>
</dbReference>
<dbReference type="InterPro" id="IPR050090">
    <property type="entry name" value="Tyrosine_recombinase_XerCD"/>
</dbReference>
<dbReference type="STRING" id="1423745.GCA_001311215_01798"/>
<proteinExistence type="inferred from homology"/>
<evidence type="ECO:0000256" key="2">
    <source>
        <dbReference type="ARBA" id="ARBA00023125"/>
    </source>
</evidence>
<dbReference type="Proteomes" id="UP000051586">
    <property type="component" value="Unassembled WGS sequence"/>
</dbReference>
<dbReference type="PATRIC" id="fig|1423745.4.peg.753"/>
<gene>
    <name evidence="5" type="ORF">FC87_GL000712</name>
</gene>
<reference evidence="5 6" key="1">
    <citation type="journal article" date="2015" name="Genome Announc.">
        <title>Expanding the biotechnology potential of lactobacilli through comparative genomics of 213 strains and associated genera.</title>
        <authorList>
            <person name="Sun Z."/>
            <person name="Harris H.M."/>
            <person name="McCann A."/>
            <person name="Guo C."/>
            <person name="Argimon S."/>
            <person name="Zhang W."/>
            <person name="Yang X."/>
            <person name="Jeffery I.B."/>
            <person name="Cooney J.C."/>
            <person name="Kagawa T.F."/>
            <person name="Liu W."/>
            <person name="Song Y."/>
            <person name="Salvetti E."/>
            <person name="Wrobel A."/>
            <person name="Rasinkangas P."/>
            <person name="Parkhill J."/>
            <person name="Rea M.C."/>
            <person name="O'Sullivan O."/>
            <person name="Ritari J."/>
            <person name="Douillard F.P."/>
            <person name="Paul Ross R."/>
            <person name="Yang R."/>
            <person name="Briner A.E."/>
            <person name="Felis G.E."/>
            <person name="de Vos W.M."/>
            <person name="Barrangou R."/>
            <person name="Klaenhammer T.R."/>
            <person name="Caufield P.W."/>
            <person name="Cui Y."/>
            <person name="Zhang H."/>
            <person name="O'Toole P.W."/>
        </authorList>
    </citation>
    <scope>NUCLEOTIDE SEQUENCE [LARGE SCALE GENOMIC DNA]</scope>
    <source>
        <strain evidence="5 6">DSM 22689</strain>
    </source>
</reference>
<dbReference type="Gene3D" id="1.10.443.10">
    <property type="entry name" value="Intergrase catalytic core"/>
    <property type="match status" value="1"/>
</dbReference>
<dbReference type="CDD" id="cd01189">
    <property type="entry name" value="INT_ICEBs1_C_like"/>
    <property type="match status" value="1"/>
</dbReference>
<keyword evidence="3" id="KW-0233">DNA recombination</keyword>
<evidence type="ECO:0000313" key="5">
    <source>
        <dbReference type="EMBL" id="KRM91887.1"/>
    </source>
</evidence>
<protein>
    <submittedName>
        <fullName evidence="5">Site-specific recombinase, phage integrase family</fullName>
    </submittedName>
</protein>
<dbReference type="PANTHER" id="PTHR30349:SF64">
    <property type="entry name" value="PROPHAGE INTEGRASE INTD-RELATED"/>
    <property type="match status" value="1"/>
</dbReference>
<dbReference type="GO" id="GO:0003677">
    <property type="term" value="F:DNA binding"/>
    <property type="evidence" value="ECO:0007669"/>
    <property type="project" value="UniProtKB-KW"/>
</dbReference>
<evidence type="ECO:0000259" key="4">
    <source>
        <dbReference type="PROSITE" id="PS51898"/>
    </source>
</evidence>
<evidence type="ECO:0000256" key="1">
    <source>
        <dbReference type="ARBA" id="ARBA00008857"/>
    </source>
</evidence>
<comment type="similarity">
    <text evidence="1">Belongs to the 'phage' integrase family.</text>
</comment>